<sequence>MVKLLRVERLGVSQRASSTFIGEFKASEGIPPSLIILLTSDEISSLERWLSAYQVSRSADKGIVG</sequence>
<proteinExistence type="predicted"/>
<protein>
    <submittedName>
        <fullName evidence="1">Uncharacterized protein</fullName>
    </submittedName>
</protein>
<dbReference type="Proteomes" id="UP000005463">
    <property type="component" value="Unassembled WGS sequence"/>
</dbReference>
<dbReference type="PATRIC" id="fig|396596.7.peg.2150"/>
<comment type="caution">
    <text evidence="1">The sequence shown here is derived from an EMBL/GenBank/DDBJ whole genome shotgun (WGS) entry which is preliminary data.</text>
</comment>
<evidence type="ECO:0000313" key="2">
    <source>
        <dbReference type="Proteomes" id="UP000005463"/>
    </source>
</evidence>
<dbReference type="EMBL" id="ABLC01000194">
    <property type="protein sequence ID" value="EDT01284.1"/>
    <property type="molecule type" value="Genomic_DNA"/>
</dbReference>
<organism evidence="1 2">
    <name type="scientific">Burkholderia ambifaria IOP40-10</name>
    <dbReference type="NCBI Taxonomy" id="396596"/>
    <lineage>
        <taxon>Bacteria</taxon>
        <taxon>Pseudomonadati</taxon>
        <taxon>Pseudomonadota</taxon>
        <taxon>Betaproteobacteria</taxon>
        <taxon>Burkholderiales</taxon>
        <taxon>Burkholderiaceae</taxon>
        <taxon>Burkholderia</taxon>
        <taxon>Burkholderia cepacia complex</taxon>
    </lineage>
</organism>
<accession>B1FMD0</accession>
<gene>
    <name evidence="1" type="ORF">BamIOP4010DRAFT_5191</name>
</gene>
<name>B1FMD0_9BURK</name>
<dbReference type="AlphaFoldDB" id="B1FMD0"/>
<evidence type="ECO:0000313" key="1">
    <source>
        <dbReference type="EMBL" id="EDT01284.1"/>
    </source>
</evidence>
<reference evidence="1 2" key="1">
    <citation type="submission" date="2008-03" db="EMBL/GenBank/DDBJ databases">
        <title>Sequencing of the draft genome and assembly of Burkholderia ambifaria IOP40-10.</title>
        <authorList>
            <consortium name="US DOE Joint Genome Institute (JGI-PGF)"/>
            <person name="Copeland A."/>
            <person name="Lucas S."/>
            <person name="Lapidus A."/>
            <person name="Glavina del Rio T."/>
            <person name="Dalin E."/>
            <person name="Tice H."/>
            <person name="Bruce D."/>
            <person name="Goodwin L."/>
            <person name="Pitluck S."/>
            <person name="Larimer F."/>
            <person name="Land M.L."/>
            <person name="Hauser L."/>
            <person name="Tiedje J."/>
            <person name="Richardson P."/>
        </authorList>
    </citation>
    <scope>NUCLEOTIDE SEQUENCE [LARGE SCALE GENOMIC DNA]</scope>
    <source>
        <strain evidence="1 2">IOP40-10</strain>
    </source>
</reference>